<comment type="caution">
    <text evidence="11">The sequence shown here is derived from an EMBL/GenBank/DDBJ whole genome shotgun (WGS) entry which is preliminary data.</text>
</comment>
<dbReference type="Pfam" id="PF12161">
    <property type="entry name" value="HsdM_N"/>
    <property type="match status" value="1"/>
</dbReference>
<keyword evidence="12" id="KW-1185">Reference proteome</keyword>
<sequence>MQWIAPSERDATANSLEKRLWDAADQFRANSGLKAQEYSGPILGLIFLRFAEVRFALLRTKLDAEGASTRRGSRVDVPEAYHAESTLYLSEEARFDHLLTLPEASDIGGAVNTAMREIEKHNPKLAGVLPKTYNLFTSTLLKELLKKVSEIPATLDYDAFGRIYEYFLGAFAMSEGQGGGEFYTPSSIVRLLTEVIEPFHGRILDPACGSGGMFVQSARFVAEHQKNPAAELSICGVEKTDETGRLCRLNLAVHGLEGQISHGGNVNSYYDDPHNAVGQFDFVLANPPFNVNAVDKERLGDMVGPGRRFPFGLPRTDNGNYLWIQLFYSSLNAQGRAGFVMANSASDARSSEQEMRQQLIEARAVDIMVAVGTNMFYTVTLPVTLWFLDKGKADTSRADTVLFIDARHIYRQIDRAHRDWTAAQIGFIANLVRLYRGEALDLTLGGADAEAKLKETFGEQPAYADVLGLCKAATLQEIEAQGWSLNAGRYVGVAPGEDVSDEDFKEQLETLNEELESLNAQARELEQTIATNVAGILES</sequence>
<dbReference type="InterPro" id="IPR038333">
    <property type="entry name" value="T1MK-like_N_sf"/>
</dbReference>
<dbReference type="RefSeq" id="WP_120248821.1">
    <property type="nucleotide sequence ID" value="NZ_JAEHTJ010000004.1"/>
</dbReference>
<dbReference type="SUPFAM" id="SSF53335">
    <property type="entry name" value="S-adenosyl-L-methionine-dependent methyltransferases"/>
    <property type="match status" value="1"/>
</dbReference>
<evidence type="ECO:0000259" key="10">
    <source>
        <dbReference type="Pfam" id="PF12161"/>
    </source>
</evidence>
<evidence type="ECO:0000313" key="11">
    <source>
        <dbReference type="EMBL" id="MCF5154579.1"/>
    </source>
</evidence>
<dbReference type="CDD" id="cd02440">
    <property type="entry name" value="AdoMet_MTases"/>
    <property type="match status" value="1"/>
</dbReference>
<dbReference type="Gene3D" id="1.20.1260.30">
    <property type="match status" value="1"/>
</dbReference>
<feature type="domain" description="N6 adenine-specific DNA methyltransferase N-terminal" evidence="10">
    <location>
        <begin position="16"/>
        <end position="147"/>
    </location>
</feature>
<evidence type="ECO:0000256" key="8">
    <source>
        <dbReference type="SAM" id="Coils"/>
    </source>
</evidence>
<evidence type="ECO:0000256" key="5">
    <source>
        <dbReference type="ARBA" id="ARBA00022691"/>
    </source>
</evidence>
<dbReference type="InterPro" id="IPR022749">
    <property type="entry name" value="D12N6_MeTrfase_N"/>
</dbReference>
<dbReference type="PROSITE" id="PS00092">
    <property type="entry name" value="N6_MTASE"/>
    <property type="match status" value="1"/>
</dbReference>
<dbReference type="Pfam" id="PF02384">
    <property type="entry name" value="N6_Mtase"/>
    <property type="match status" value="1"/>
</dbReference>
<keyword evidence="8" id="KW-0175">Coiled coil</keyword>
<organism evidence="11 12">
    <name type="scientific">Pseudomonas lactis</name>
    <dbReference type="NCBI Taxonomy" id="1615674"/>
    <lineage>
        <taxon>Bacteria</taxon>
        <taxon>Pseudomonadati</taxon>
        <taxon>Pseudomonadota</taxon>
        <taxon>Gammaproteobacteria</taxon>
        <taxon>Pseudomonadales</taxon>
        <taxon>Pseudomonadaceae</taxon>
        <taxon>Pseudomonas</taxon>
    </lineage>
</organism>
<dbReference type="InterPro" id="IPR052916">
    <property type="entry name" value="Type-I_RE_MTase_Subunit"/>
</dbReference>
<feature type="domain" description="DNA methylase adenine-specific" evidence="9">
    <location>
        <begin position="156"/>
        <end position="494"/>
    </location>
</feature>
<dbReference type="Proteomes" id="UP000814074">
    <property type="component" value="Unassembled WGS sequence"/>
</dbReference>
<evidence type="ECO:0000256" key="4">
    <source>
        <dbReference type="ARBA" id="ARBA00022679"/>
    </source>
</evidence>
<accession>A0ABS9FQW7</accession>
<evidence type="ECO:0000256" key="6">
    <source>
        <dbReference type="ARBA" id="ARBA00022747"/>
    </source>
</evidence>
<evidence type="ECO:0000256" key="7">
    <source>
        <dbReference type="ARBA" id="ARBA00047942"/>
    </source>
</evidence>
<evidence type="ECO:0000256" key="1">
    <source>
        <dbReference type="ARBA" id="ARBA00006594"/>
    </source>
</evidence>
<dbReference type="GO" id="GO:0008168">
    <property type="term" value="F:methyltransferase activity"/>
    <property type="evidence" value="ECO:0007669"/>
    <property type="project" value="UniProtKB-KW"/>
</dbReference>
<dbReference type="GO" id="GO:0032259">
    <property type="term" value="P:methylation"/>
    <property type="evidence" value="ECO:0007669"/>
    <property type="project" value="UniProtKB-KW"/>
</dbReference>
<keyword evidence="5" id="KW-0949">S-adenosyl-L-methionine</keyword>
<evidence type="ECO:0000259" key="9">
    <source>
        <dbReference type="Pfam" id="PF02384"/>
    </source>
</evidence>
<feature type="coiled-coil region" evidence="8">
    <location>
        <begin position="501"/>
        <end position="528"/>
    </location>
</feature>
<evidence type="ECO:0000313" key="12">
    <source>
        <dbReference type="Proteomes" id="UP000814074"/>
    </source>
</evidence>
<reference evidence="11 12" key="1">
    <citation type="submission" date="2019-11" db="EMBL/GenBank/DDBJ databases">
        <title>Epiphytic Pseudomonas syringae from cherry orchards.</title>
        <authorList>
            <person name="Hulin M.T."/>
        </authorList>
    </citation>
    <scope>NUCLEOTIDE SEQUENCE [LARGE SCALE GENOMIC DNA]</scope>
    <source>
        <strain evidence="11 12">PA-6-3B</strain>
    </source>
</reference>
<keyword evidence="4" id="KW-0808">Transferase</keyword>
<dbReference type="InterPro" id="IPR002052">
    <property type="entry name" value="DNA_methylase_N6_adenine_CS"/>
</dbReference>
<dbReference type="EC" id="2.1.1.72" evidence="2"/>
<dbReference type="PANTHER" id="PTHR42998:SF1">
    <property type="entry name" value="TYPE I RESTRICTION ENZYME HINDI METHYLASE SUBUNIT"/>
    <property type="match status" value="1"/>
</dbReference>
<dbReference type="EMBL" id="WKDU01000021">
    <property type="protein sequence ID" value="MCF5154579.1"/>
    <property type="molecule type" value="Genomic_DNA"/>
</dbReference>
<gene>
    <name evidence="11" type="ORF">GIW47_18425</name>
</gene>
<evidence type="ECO:0000256" key="3">
    <source>
        <dbReference type="ARBA" id="ARBA00022603"/>
    </source>
</evidence>
<dbReference type="InterPro" id="IPR003356">
    <property type="entry name" value="DNA_methylase_A-5"/>
</dbReference>
<comment type="similarity">
    <text evidence="1">Belongs to the N(4)/N(6)-methyltransferase family.</text>
</comment>
<evidence type="ECO:0000256" key="2">
    <source>
        <dbReference type="ARBA" id="ARBA00011900"/>
    </source>
</evidence>
<dbReference type="InterPro" id="IPR029063">
    <property type="entry name" value="SAM-dependent_MTases_sf"/>
</dbReference>
<keyword evidence="3 11" id="KW-0489">Methyltransferase</keyword>
<name>A0ABS9FQW7_9PSED</name>
<proteinExistence type="inferred from homology"/>
<dbReference type="PANTHER" id="PTHR42998">
    <property type="entry name" value="TYPE I RESTRICTION ENZYME HINDVIIP M PROTEIN-RELATED"/>
    <property type="match status" value="1"/>
</dbReference>
<dbReference type="Gene3D" id="3.40.50.150">
    <property type="entry name" value="Vaccinia Virus protein VP39"/>
    <property type="match status" value="1"/>
</dbReference>
<dbReference type="PRINTS" id="PR00507">
    <property type="entry name" value="N12N6MTFRASE"/>
</dbReference>
<protein>
    <recommendedName>
        <fullName evidence="2">site-specific DNA-methyltransferase (adenine-specific)</fullName>
        <ecNumber evidence="2">2.1.1.72</ecNumber>
    </recommendedName>
</protein>
<comment type="catalytic activity">
    <reaction evidence="7">
        <text>a 2'-deoxyadenosine in DNA + S-adenosyl-L-methionine = an N(6)-methyl-2'-deoxyadenosine in DNA + S-adenosyl-L-homocysteine + H(+)</text>
        <dbReference type="Rhea" id="RHEA:15197"/>
        <dbReference type="Rhea" id="RHEA-COMP:12418"/>
        <dbReference type="Rhea" id="RHEA-COMP:12419"/>
        <dbReference type="ChEBI" id="CHEBI:15378"/>
        <dbReference type="ChEBI" id="CHEBI:57856"/>
        <dbReference type="ChEBI" id="CHEBI:59789"/>
        <dbReference type="ChEBI" id="CHEBI:90615"/>
        <dbReference type="ChEBI" id="CHEBI:90616"/>
        <dbReference type="EC" id="2.1.1.72"/>
    </reaction>
</comment>
<keyword evidence="6" id="KW-0680">Restriction system</keyword>